<evidence type="ECO:0000256" key="3">
    <source>
        <dbReference type="ARBA" id="ARBA00004511"/>
    </source>
</evidence>
<keyword evidence="9 19" id="KW-1133">Transmembrane helix</keyword>
<comment type="catalytic activity">
    <reaction evidence="15">
        <text>a 1,2-diacyl-sn-glycero-3-phospho-L-serine(in) = a 1,2-diacyl-sn-glycero-3-phospho-L-serine(out)</text>
        <dbReference type="Rhea" id="RHEA:38663"/>
        <dbReference type="ChEBI" id="CHEBI:57262"/>
    </reaction>
</comment>
<organism evidence="21 22">
    <name type="scientific">Lophiostoma macrostomum CBS 122681</name>
    <dbReference type="NCBI Taxonomy" id="1314788"/>
    <lineage>
        <taxon>Eukaryota</taxon>
        <taxon>Fungi</taxon>
        <taxon>Dikarya</taxon>
        <taxon>Ascomycota</taxon>
        <taxon>Pezizomycotina</taxon>
        <taxon>Dothideomycetes</taxon>
        <taxon>Pleosporomycetidae</taxon>
        <taxon>Pleosporales</taxon>
        <taxon>Lophiostomataceae</taxon>
        <taxon>Lophiostoma</taxon>
    </lineage>
</organism>
<reference evidence="21" key="1">
    <citation type="journal article" date="2020" name="Stud. Mycol.">
        <title>101 Dothideomycetes genomes: a test case for predicting lifestyles and emergence of pathogens.</title>
        <authorList>
            <person name="Haridas S."/>
            <person name="Albert R."/>
            <person name="Binder M."/>
            <person name="Bloem J."/>
            <person name="Labutti K."/>
            <person name="Salamov A."/>
            <person name="Andreopoulos B."/>
            <person name="Baker S."/>
            <person name="Barry K."/>
            <person name="Bills G."/>
            <person name="Bluhm B."/>
            <person name="Cannon C."/>
            <person name="Castanera R."/>
            <person name="Culley D."/>
            <person name="Daum C."/>
            <person name="Ezra D."/>
            <person name="Gonzalez J."/>
            <person name="Henrissat B."/>
            <person name="Kuo A."/>
            <person name="Liang C."/>
            <person name="Lipzen A."/>
            <person name="Lutzoni F."/>
            <person name="Magnuson J."/>
            <person name="Mondo S."/>
            <person name="Nolan M."/>
            <person name="Ohm R."/>
            <person name="Pangilinan J."/>
            <person name="Park H.-J."/>
            <person name="Ramirez L."/>
            <person name="Alfaro M."/>
            <person name="Sun H."/>
            <person name="Tritt A."/>
            <person name="Yoshinaga Y."/>
            <person name="Zwiers L.-H."/>
            <person name="Turgeon B."/>
            <person name="Goodwin S."/>
            <person name="Spatafora J."/>
            <person name="Crous P."/>
            <person name="Grigoriev I."/>
        </authorList>
    </citation>
    <scope>NUCLEOTIDE SEQUENCE</scope>
    <source>
        <strain evidence="21">CBS 122681</strain>
    </source>
</reference>
<dbReference type="GO" id="GO:0030659">
    <property type="term" value="C:cytoplasmic vesicle membrane"/>
    <property type="evidence" value="ECO:0007669"/>
    <property type="project" value="UniProtKB-SubCell"/>
</dbReference>
<evidence type="ECO:0000256" key="4">
    <source>
        <dbReference type="ARBA" id="ARBA00004653"/>
    </source>
</evidence>
<comment type="catalytic activity">
    <reaction evidence="16">
        <text>a 1,2-diacyl-sn-glycero-3-phosphoethanolamine(in) = a 1,2-diacyl-sn-glycero-3-phosphoethanolamine(out)</text>
        <dbReference type="Rhea" id="RHEA:38895"/>
        <dbReference type="ChEBI" id="CHEBI:64612"/>
    </reaction>
</comment>
<evidence type="ECO:0000256" key="8">
    <source>
        <dbReference type="ARBA" id="ARBA00022692"/>
    </source>
</evidence>
<dbReference type="GO" id="GO:0061709">
    <property type="term" value="P:reticulophagy"/>
    <property type="evidence" value="ECO:0007669"/>
    <property type="project" value="TreeGrafter"/>
</dbReference>
<evidence type="ECO:0000313" key="22">
    <source>
        <dbReference type="Proteomes" id="UP000799324"/>
    </source>
</evidence>
<dbReference type="GO" id="GO:0005776">
    <property type="term" value="C:autophagosome"/>
    <property type="evidence" value="ECO:0007669"/>
    <property type="project" value="TreeGrafter"/>
</dbReference>
<feature type="transmembrane region" description="Helical" evidence="19">
    <location>
        <begin position="631"/>
        <end position="650"/>
    </location>
</feature>
<dbReference type="GO" id="GO:0000422">
    <property type="term" value="P:autophagy of mitochondrion"/>
    <property type="evidence" value="ECO:0007669"/>
    <property type="project" value="TreeGrafter"/>
</dbReference>
<evidence type="ECO:0000256" key="11">
    <source>
        <dbReference type="ARBA" id="ARBA00023034"/>
    </source>
</evidence>
<protein>
    <recommendedName>
        <fullName evidence="6 19">Autophagy-related protein 9</fullName>
    </recommendedName>
</protein>
<dbReference type="GO" id="GO:0005789">
    <property type="term" value="C:endoplasmic reticulum membrane"/>
    <property type="evidence" value="ECO:0007669"/>
    <property type="project" value="UniProtKB-SubCell"/>
</dbReference>
<proteinExistence type="inferred from homology"/>
<evidence type="ECO:0000256" key="14">
    <source>
        <dbReference type="ARBA" id="ARBA00023329"/>
    </source>
</evidence>
<accession>A0A6A6TBM5</accession>
<keyword evidence="13 19" id="KW-0472">Membrane</keyword>
<evidence type="ECO:0000256" key="2">
    <source>
        <dbReference type="ARBA" id="ARBA00004477"/>
    </source>
</evidence>
<dbReference type="PANTHER" id="PTHR13038:SF10">
    <property type="entry name" value="AUTOPHAGY-RELATED PROTEIN 9"/>
    <property type="match status" value="1"/>
</dbReference>
<evidence type="ECO:0000256" key="13">
    <source>
        <dbReference type="ARBA" id="ARBA00023136"/>
    </source>
</evidence>
<sequence>MASNIFSRLLPSASDEPSEDTELPTQRRRPSVADAQHEMDIDEENFDARFEAQDLEHLLADASSSHMTTESTAFLPPTSAQPSTAATTRPASWRQPAQPRAAPLYDDDDVPESLLLEGAHEALPPNQNRHAAPIDGLPPPVPGPSTRQSRAQWETTRRHQRLHNEAQGATPVPRWSGSGRPGHTADPKQTALYRWANVTDLDSFIRDVYDYFTGCGIYSILLRRLLTQLQSAFVVAFITFLTWCIDYSKLPESHRLSDVLVPKCTKKIHGFWIFVLWIFILYWLYSSVQLVLEIPKLRAMRDFYQYLLDIPDRDIQTVQWQQVVVRIMGLRDQNLITAANLSPEARKFLEHNSRQRLDAVDIASRLMRQDNYLIALFNKEILDVTIHIPFLGARNFFSETTKAHVQFAVMNFVFSGPRGTFNQDFLKERNRRDLVKKLRERLLRVGVISIVYSPFTVMFVLTSYVFKYFTEYHKDPSQLGSRDFTTFAQWKFREFNELPHLFSLRKNMAYPYANLYLAQFPKDKTEQLMSFVAFVVGAIGTVLVGFTLFDHELFLNFEITSGTTALVWITTCGSIYAAMRSGSPREEQVQDPAYYLEHVTYHTRYEPESWHNRLHSDEVRAEFVQLYKMKILIFAEEVLSMIVTPFLLIFCLPKCSERIVDFFREFSIVVDGLGVVCSYSMFPFNQKRQNAPFNGRSRPDDDPALREDYFKTKDDKMLKSYYGFLDTYQLPGNKGKFHPPPQFPNTFGAMSQTAHPVEPGARGNSRGPAGRQPLHHRTPRHGPTAGRDEPINSILLDPHHQPSASALRGSPRQAPHARYRSSLQPLADHEGPPPSMSRHNSSRIEEESTIGDSWRMSRLAQDEEEEEEAPGNNRGGVLQLLQQFSKAQTDGRTAGVSI</sequence>
<feature type="region of interest" description="Disordered" evidence="20">
    <location>
        <begin position="733"/>
        <end position="878"/>
    </location>
</feature>
<comment type="caution">
    <text evidence="19">Lacks conserved residue(s) required for the propagation of feature annotation.</text>
</comment>
<dbReference type="AlphaFoldDB" id="A0A6A6TBM5"/>
<dbReference type="InterPro" id="IPR007241">
    <property type="entry name" value="Autophagy-rel_prot_9"/>
</dbReference>
<feature type="compositionally biased region" description="Low complexity" evidence="20">
    <location>
        <begin position="76"/>
        <end position="92"/>
    </location>
</feature>
<evidence type="ECO:0000256" key="16">
    <source>
        <dbReference type="ARBA" id="ARBA00024615"/>
    </source>
</evidence>
<dbReference type="OrthoDB" id="2020634at2759"/>
<gene>
    <name evidence="21" type="ORF">K491DRAFT_692365</name>
</gene>
<dbReference type="Proteomes" id="UP000799324">
    <property type="component" value="Unassembled WGS sequence"/>
</dbReference>
<keyword evidence="11" id="KW-0333">Golgi apparatus</keyword>
<comment type="catalytic activity">
    <reaction evidence="17">
        <text>a 1,2-diacyl-sn-glycero-3-phospho-(1D-myo-inositol-3-phosphate)(in) = a 1,2-diacyl-sn-glycero-3-phospho-(1D-myo-inositol-3-phosphate)(out)</text>
        <dbReference type="Rhea" id="RHEA:67920"/>
        <dbReference type="ChEBI" id="CHEBI:58088"/>
    </reaction>
</comment>
<dbReference type="GO" id="GO:0034497">
    <property type="term" value="P:protein localization to phagophore assembly site"/>
    <property type="evidence" value="ECO:0007669"/>
    <property type="project" value="TreeGrafter"/>
</dbReference>
<evidence type="ECO:0000256" key="1">
    <source>
        <dbReference type="ARBA" id="ARBA00004439"/>
    </source>
</evidence>
<evidence type="ECO:0000256" key="9">
    <source>
        <dbReference type="ARBA" id="ARBA00022989"/>
    </source>
</evidence>
<feature type="region of interest" description="Disordered" evidence="20">
    <location>
        <begin position="60"/>
        <end position="108"/>
    </location>
</feature>
<comment type="function">
    <text evidence="19">Phospholipid scramblase involved in autophagy. Cycles between the preautophagosomal structure/phagophore assembly site (PAS) and the cytoplasmic vesicle pool and supplies membrane for the growing autophagosome. Lipid scramblase activity plays a key role in preautophagosomal structure/phagophore assembly by distributing the phospholipids that arrive through ATG2 from the cytoplasmic to the luminal leaflet of the bilayer, thereby driving autophagosomal membrane expansion.</text>
</comment>
<evidence type="ECO:0000256" key="12">
    <source>
        <dbReference type="ARBA" id="ARBA00023055"/>
    </source>
</evidence>
<dbReference type="PANTHER" id="PTHR13038">
    <property type="entry name" value="APG9 AUTOPHAGY 9"/>
    <property type="match status" value="1"/>
</dbReference>
<evidence type="ECO:0000256" key="17">
    <source>
        <dbReference type="ARBA" id="ARBA00024621"/>
    </source>
</evidence>
<comment type="similarity">
    <text evidence="5 19">Belongs to the ATG9 family.</text>
</comment>
<evidence type="ECO:0000256" key="10">
    <source>
        <dbReference type="ARBA" id="ARBA00023006"/>
    </source>
</evidence>
<keyword evidence="7 19" id="KW-0813">Transport</keyword>
<feature type="compositionally biased region" description="Polar residues" evidence="20">
    <location>
        <begin position="744"/>
        <end position="754"/>
    </location>
</feature>
<comment type="catalytic activity">
    <reaction evidence="18">
        <text>a 1,2-diacyl-sn-glycero-3-phosphocholine(in) = a 1,2-diacyl-sn-glycero-3-phosphocholine(out)</text>
        <dbReference type="Rhea" id="RHEA:38571"/>
        <dbReference type="ChEBI" id="CHEBI:57643"/>
    </reaction>
</comment>
<evidence type="ECO:0000256" key="7">
    <source>
        <dbReference type="ARBA" id="ARBA00022448"/>
    </source>
</evidence>
<feature type="transmembrane region" description="Helical" evidence="19">
    <location>
        <begin position="442"/>
        <end position="466"/>
    </location>
</feature>
<feature type="compositionally biased region" description="Polar residues" evidence="20">
    <location>
        <begin position="62"/>
        <end position="72"/>
    </location>
</feature>
<dbReference type="Pfam" id="PF04109">
    <property type="entry name" value="ATG9"/>
    <property type="match status" value="1"/>
</dbReference>
<dbReference type="GO" id="GO:0034045">
    <property type="term" value="C:phagophore assembly site membrane"/>
    <property type="evidence" value="ECO:0007669"/>
    <property type="project" value="UniProtKB-SubCell"/>
</dbReference>
<evidence type="ECO:0000256" key="18">
    <source>
        <dbReference type="ARBA" id="ARBA00024631"/>
    </source>
</evidence>
<dbReference type="GO" id="GO:0034727">
    <property type="term" value="P:piecemeal microautophagy of the nucleus"/>
    <property type="evidence" value="ECO:0007669"/>
    <property type="project" value="TreeGrafter"/>
</dbReference>
<keyword evidence="14" id="KW-0968">Cytoplasmic vesicle</keyword>
<keyword evidence="10 19" id="KW-0072">Autophagy</keyword>
<keyword evidence="8 19" id="KW-0812">Transmembrane</keyword>
<evidence type="ECO:0000256" key="15">
    <source>
        <dbReference type="ARBA" id="ARBA00024479"/>
    </source>
</evidence>
<keyword evidence="22" id="KW-1185">Reference proteome</keyword>
<feature type="transmembrane region" description="Helical" evidence="19">
    <location>
        <begin position="528"/>
        <end position="549"/>
    </location>
</feature>
<feature type="region of interest" description="Disordered" evidence="20">
    <location>
        <begin position="124"/>
        <end position="186"/>
    </location>
</feature>
<dbReference type="GO" id="GO:0006869">
    <property type="term" value="P:lipid transport"/>
    <property type="evidence" value="ECO:0007669"/>
    <property type="project" value="UniProtKB-KW"/>
</dbReference>
<dbReference type="EMBL" id="MU004341">
    <property type="protein sequence ID" value="KAF2656004.1"/>
    <property type="molecule type" value="Genomic_DNA"/>
</dbReference>
<evidence type="ECO:0000313" key="21">
    <source>
        <dbReference type="EMBL" id="KAF2656004.1"/>
    </source>
</evidence>
<evidence type="ECO:0000256" key="5">
    <source>
        <dbReference type="ARBA" id="ARBA00006185"/>
    </source>
</evidence>
<feature type="transmembrane region" description="Helical" evidence="19">
    <location>
        <begin position="270"/>
        <end position="292"/>
    </location>
</feature>
<dbReference type="GO" id="GO:0000139">
    <property type="term" value="C:Golgi membrane"/>
    <property type="evidence" value="ECO:0007669"/>
    <property type="project" value="UniProtKB-SubCell"/>
</dbReference>
<evidence type="ECO:0000256" key="6">
    <source>
        <dbReference type="ARBA" id="ARBA00018074"/>
    </source>
</evidence>
<comment type="subcellular location">
    <subcellularLocation>
        <location evidence="1">Cytoplasmic vesicle membrane</location>
        <topology evidence="1">Multi-pass membrane protein</topology>
    </subcellularLocation>
    <subcellularLocation>
        <location evidence="2">Endoplasmic reticulum membrane</location>
        <topology evidence="2">Multi-pass membrane protein</topology>
    </subcellularLocation>
    <subcellularLocation>
        <location evidence="4">Golgi apparatus membrane</location>
        <topology evidence="4">Multi-pass membrane protein</topology>
    </subcellularLocation>
    <subcellularLocation>
        <location evidence="3 19">Preautophagosomal structure membrane</location>
        <topology evidence="3 19">Multi-pass membrane protein</topology>
    </subcellularLocation>
</comment>
<keyword evidence="12 19" id="KW-0445">Lipid transport</keyword>
<feature type="region of interest" description="Disordered" evidence="20">
    <location>
        <begin position="1"/>
        <end position="43"/>
    </location>
</feature>
<feature type="compositionally biased region" description="Polar residues" evidence="20">
    <location>
        <begin position="145"/>
        <end position="154"/>
    </location>
</feature>
<evidence type="ECO:0000256" key="19">
    <source>
        <dbReference type="RuleBase" id="RU364027"/>
    </source>
</evidence>
<evidence type="ECO:0000256" key="20">
    <source>
        <dbReference type="SAM" id="MobiDB-lite"/>
    </source>
</evidence>
<name>A0A6A6TBM5_9PLEO</name>